<dbReference type="CDD" id="cd06550">
    <property type="entry name" value="TM_ABC_iron-siderophores_like"/>
    <property type="match status" value="1"/>
</dbReference>
<keyword evidence="11" id="KW-1185">Reference proteome</keyword>
<feature type="transmembrane region" description="Helical" evidence="9">
    <location>
        <begin position="256"/>
        <end position="274"/>
    </location>
</feature>
<dbReference type="OrthoDB" id="9788905at2"/>
<dbReference type="Pfam" id="PF00950">
    <property type="entry name" value="ABC-3"/>
    <property type="match status" value="1"/>
</dbReference>
<evidence type="ECO:0000256" key="8">
    <source>
        <dbReference type="RuleBase" id="RU003943"/>
    </source>
</evidence>
<feature type="transmembrane region" description="Helical" evidence="9">
    <location>
        <begin position="230"/>
        <end position="250"/>
    </location>
</feature>
<organism evidence="10 11">
    <name type="scientific">Herpetosiphon geysericola</name>
    <dbReference type="NCBI Taxonomy" id="70996"/>
    <lineage>
        <taxon>Bacteria</taxon>
        <taxon>Bacillati</taxon>
        <taxon>Chloroflexota</taxon>
        <taxon>Chloroflexia</taxon>
        <taxon>Herpetosiphonales</taxon>
        <taxon>Herpetosiphonaceae</taxon>
        <taxon>Herpetosiphon</taxon>
    </lineage>
</organism>
<name>A0A0P6Y205_9CHLR</name>
<dbReference type="Gene3D" id="1.10.3470.10">
    <property type="entry name" value="ABC transporter involved in vitamin B12 uptake, BtuC"/>
    <property type="match status" value="1"/>
</dbReference>
<dbReference type="SUPFAM" id="SSF81345">
    <property type="entry name" value="ABC transporter involved in vitamin B12 uptake, BtuC"/>
    <property type="match status" value="1"/>
</dbReference>
<dbReference type="GO" id="GO:0010043">
    <property type="term" value="P:response to zinc ion"/>
    <property type="evidence" value="ECO:0007669"/>
    <property type="project" value="TreeGrafter"/>
</dbReference>
<dbReference type="STRING" id="70996.SE18_11745"/>
<feature type="transmembrane region" description="Helical" evidence="9">
    <location>
        <begin position="33"/>
        <end position="52"/>
    </location>
</feature>
<feature type="transmembrane region" description="Helical" evidence="9">
    <location>
        <begin position="6"/>
        <end position="26"/>
    </location>
</feature>
<feature type="transmembrane region" description="Helical" evidence="9">
    <location>
        <begin position="201"/>
        <end position="223"/>
    </location>
</feature>
<proteinExistence type="inferred from homology"/>
<gene>
    <name evidence="10" type="ORF">SE18_11745</name>
</gene>
<dbReference type="PANTHER" id="PTHR30477:SF8">
    <property type="entry name" value="METAL TRANSPORT SYSTEM MEMBRANE PROTEIN CT_070-RELATED"/>
    <property type="match status" value="1"/>
</dbReference>
<dbReference type="GO" id="GO:0043190">
    <property type="term" value="C:ATP-binding cassette (ABC) transporter complex"/>
    <property type="evidence" value="ECO:0007669"/>
    <property type="project" value="InterPro"/>
</dbReference>
<keyword evidence="5 8" id="KW-0812">Transmembrane</keyword>
<feature type="transmembrane region" description="Helical" evidence="9">
    <location>
        <begin position="58"/>
        <end position="78"/>
    </location>
</feature>
<dbReference type="AlphaFoldDB" id="A0A0P6Y205"/>
<evidence type="ECO:0000256" key="7">
    <source>
        <dbReference type="ARBA" id="ARBA00023136"/>
    </source>
</evidence>
<keyword evidence="4" id="KW-1003">Cell membrane</keyword>
<evidence type="ECO:0000256" key="2">
    <source>
        <dbReference type="ARBA" id="ARBA00008034"/>
    </source>
</evidence>
<comment type="similarity">
    <text evidence="2 8">Belongs to the ABC-3 integral membrane protein family.</text>
</comment>
<evidence type="ECO:0000256" key="4">
    <source>
        <dbReference type="ARBA" id="ARBA00022475"/>
    </source>
</evidence>
<feature type="transmembrane region" description="Helical" evidence="9">
    <location>
        <begin position="90"/>
        <end position="110"/>
    </location>
</feature>
<evidence type="ECO:0000256" key="5">
    <source>
        <dbReference type="ARBA" id="ARBA00022692"/>
    </source>
</evidence>
<sequence>MSSTFAIILTGILVAAACASLGCFLILRRMAMLADAISHAILPGLVAGYFIAQGPSLLAGFFGAALAGLITVGLVELLKNTQRVGGESAIGIVFPAMFALGTFLVSKYYADVHLDADAVLYGNIEFVGFDHWYLGETDLGPQSLWIMGGLCLINFIFITLFYKELKLATFDAGLAATLGFSPILIHYGLMAVVSITTVGAFTAVGAILVVALMIVPAATAYLLTDRLPWMIGLAIGAGAIAAVLGFGLAFMLNGSVAGAIATITGVEFGLALLFSPKQGLVARAQRLARQRIQFAADTLLVHLLQHEGSPEAANESTISHLQSELQWNNKFAQRVLDLAQRRSLVRCQGQQLELTTSGRERSQQVLQLGRG</sequence>
<comment type="caution">
    <text evidence="10">The sequence shown here is derived from an EMBL/GenBank/DDBJ whole genome shotgun (WGS) entry which is preliminary data.</text>
</comment>
<protein>
    <submittedName>
        <fullName evidence="10">Zinc ABC transporter permease</fullName>
    </submittedName>
</protein>
<dbReference type="EMBL" id="LGKP01000021">
    <property type="protein sequence ID" value="KPL86660.1"/>
    <property type="molecule type" value="Genomic_DNA"/>
</dbReference>
<keyword evidence="7 9" id="KW-0472">Membrane</keyword>
<evidence type="ECO:0000313" key="11">
    <source>
        <dbReference type="Proteomes" id="UP000050277"/>
    </source>
</evidence>
<keyword evidence="6 9" id="KW-1133">Transmembrane helix</keyword>
<dbReference type="GO" id="GO:0055085">
    <property type="term" value="P:transmembrane transport"/>
    <property type="evidence" value="ECO:0007669"/>
    <property type="project" value="InterPro"/>
</dbReference>
<dbReference type="PATRIC" id="fig|70996.4.peg.4032"/>
<feature type="transmembrane region" description="Helical" evidence="9">
    <location>
        <begin position="174"/>
        <end position="195"/>
    </location>
</feature>
<dbReference type="InterPro" id="IPR001626">
    <property type="entry name" value="ABC_TroCD"/>
</dbReference>
<feature type="transmembrane region" description="Helical" evidence="9">
    <location>
        <begin position="144"/>
        <end position="162"/>
    </location>
</feature>
<comment type="subcellular location">
    <subcellularLocation>
        <location evidence="1 8">Cell membrane</location>
        <topology evidence="1 8">Multi-pass membrane protein</topology>
    </subcellularLocation>
</comment>
<evidence type="ECO:0000313" key="10">
    <source>
        <dbReference type="EMBL" id="KPL86660.1"/>
    </source>
</evidence>
<dbReference type="Proteomes" id="UP000050277">
    <property type="component" value="Unassembled WGS sequence"/>
</dbReference>
<evidence type="ECO:0000256" key="9">
    <source>
        <dbReference type="SAM" id="Phobius"/>
    </source>
</evidence>
<keyword evidence="3 8" id="KW-0813">Transport</keyword>
<evidence type="ECO:0000256" key="1">
    <source>
        <dbReference type="ARBA" id="ARBA00004651"/>
    </source>
</evidence>
<dbReference type="RefSeq" id="WP_054534648.1">
    <property type="nucleotide sequence ID" value="NZ_LGKP01000021.1"/>
</dbReference>
<evidence type="ECO:0000256" key="3">
    <source>
        <dbReference type="ARBA" id="ARBA00022448"/>
    </source>
</evidence>
<reference evidence="10 11" key="1">
    <citation type="submission" date="2015-07" db="EMBL/GenBank/DDBJ databases">
        <title>Whole genome sequence of Herpetosiphon geysericola DSM 7119.</title>
        <authorList>
            <person name="Hemp J."/>
            <person name="Ward L.M."/>
            <person name="Pace L.A."/>
            <person name="Fischer W.W."/>
        </authorList>
    </citation>
    <scope>NUCLEOTIDE SEQUENCE [LARGE SCALE GENOMIC DNA]</scope>
    <source>
        <strain evidence="10 11">DSM 7119</strain>
    </source>
</reference>
<evidence type="ECO:0000256" key="6">
    <source>
        <dbReference type="ARBA" id="ARBA00022989"/>
    </source>
</evidence>
<dbReference type="InterPro" id="IPR037294">
    <property type="entry name" value="ABC_BtuC-like"/>
</dbReference>
<accession>A0A0P6Y205</accession>
<dbReference type="PANTHER" id="PTHR30477">
    <property type="entry name" value="ABC-TRANSPORTER METAL-BINDING PROTEIN"/>
    <property type="match status" value="1"/>
</dbReference>